<name>A0A4S8HE11_9BACT</name>
<feature type="chain" id="PRO_5020900494" description="ATP/GTP-binding protein" evidence="1">
    <location>
        <begin position="20"/>
        <end position="285"/>
    </location>
</feature>
<proteinExistence type="predicted"/>
<dbReference type="EMBL" id="STFF01000010">
    <property type="protein sequence ID" value="THU33035.1"/>
    <property type="molecule type" value="Genomic_DNA"/>
</dbReference>
<evidence type="ECO:0000256" key="1">
    <source>
        <dbReference type="SAM" id="SignalP"/>
    </source>
</evidence>
<dbReference type="OrthoDB" id="7675395at2"/>
<keyword evidence="3" id="KW-1185">Reference proteome</keyword>
<reference evidence="2 3" key="1">
    <citation type="submission" date="2019-04" db="EMBL/GenBank/DDBJ databases">
        <title>Niastella caeni sp. nov., isolated from activated sludge.</title>
        <authorList>
            <person name="Sheng M."/>
        </authorList>
    </citation>
    <scope>NUCLEOTIDE SEQUENCE [LARGE SCALE GENOMIC DNA]</scope>
    <source>
        <strain evidence="2 3">HX-2-15</strain>
    </source>
</reference>
<dbReference type="InterPro" id="IPR015943">
    <property type="entry name" value="WD40/YVTN_repeat-like_dom_sf"/>
</dbReference>
<dbReference type="Proteomes" id="UP000306918">
    <property type="component" value="Unassembled WGS sequence"/>
</dbReference>
<evidence type="ECO:0008006" key="4">
    <source>
        <dbReference type="Google" id="ProtNLM"/>
    </source>
</evidence>
<gene>
    <name evidence="2" type="ORF">FAM09_26705</name>
</gene>
<dbReference type="Gene3D" id="2.130.10.10">
    <property type="entry name" value="YVTN repeat-like/Quinoprotein amine dehydrogenase"/>
    <property type="match status" value="1"/>
</dbReference>
<feature type="signal peptide" evidence="1">
    <location>
        <begin position="1"/>
        <end position="19"/>
    </location>
</feature>
<keyword evidence="1" id="KW-0732">Signal</keyword>
<dbReference type="RefSeq" id="WP_136580225.1">
    <property type="nucleotide sequence ID" value="NZ_STFF01000010.1"/>
</dbReference>
<organism evidence="2 3">
    <name type="scientific">Niastella caeni</name>
    <dbReference type="NCBI Taxonomy" id="2569763"/>
    <lineage>
        <taxon>Bacteria</taxon>
        <taxon>Pseudomonadati</taxon>
        <taxon>Bacteroidota</taxon>
        <taxon>Chitinophagia</taxon>
        <taxon>Chitinophagales</taxon>
        <taxon>Chitinophagaceae</taxon>
        <taxon>Niastella</taxon>
    </lineage>
</organism>
<evidence type="ECO:0000313" key="3">
    <source>
        <dbReference type="Proteomes" id="UP000306918"/>
    </source>
</evidence>
<comment type="caution">
    <text evidence="2">The sequence shown here is derived from an EMBL/GenBank/DDBJ whole genome shotgun (WGS) entry which is preliminary data.</text>
</comment>
<accession>A0A4S8HE11</accession>
<dbReference type="SUPFAM" id="SSF63829">
    <property type="entry name" value="Calcium-dependent phosphotriesterase"/>
    <property type="match status" value="1"/>
</dbReference>
<dbReference type="AlphaFoldDB" id="A0A4S8HE11"/>
<sequence>MKRAISFFAGMMLVAGAIAQDSTGLTNPESVISDGKFLYVTNLGKAQGPTGKDGDGYISKLSLDGKMITRSITDAKLNAPKGTAIVRGVLYVADIDRVIGIQTTTGRKVVDINLSTTGTSFLNDMTPIDDFSLFVSATDVGKIFEVNLRSGNVREVANVKGANGVYYDKATKRLYTCSFSFEDMKGGEVGVISWDKGWATYEKIGDVQGAFDGLALLDDHTLIVSDWGAMDHPAGIVEKVDLTTKKVTKLEWPVMNGPADFYFDSKENRLVIPELVGQKVSIQKL</sequence>
<evidence type="ECO:0000313" key="2">
    <source>
        <dbReference type="EMBL" id="THU33035.1"/>
    </source>
</evidence>
<protein>
    <recommendedName>
        <fullName evidence="4">ATP/GTP-binding protein</fullName>
    </recommendedName>
</protein>